<gene>
    <name evidence="1" type="ORF">EGYM00392_LOCUS15481</name>
</gene>
<dbReference type="EMBL" id="HBGA01042591">
    <property type="protein sequence ID" value="CAD9004396.1"/>
    <property type="molecule type" value="Transcribed_RNA"/>
</dbReference>
<accession>A0A7S1I8F0</accession>
<organism evidence="1">
    <name type="scientific">Eutreptiella gymnastica</name>
    <dbReference type="NCBI Taxonomy" id="73025"/>
    <lineage>
        <taxon>Eukaryota</taxon>
        <taxon>Discoba</taxon>
        <taxon>Euglenozoa</taxon>
        <taxon>Euglenida</taxon>
        <taxon>Spirocuta</taxon>
        <taxon>Euglenophyceae</taxon>
        <taxon>Eutreptiales</taxon>
        <taxon>Eutreptiaceae</taxon>
        <taxon>Eutreptiella</taxon>
    </lineage>
</organism>
<dbReference type="AlphaFoldDB" id="A0A7S1I8F0"/>
<reference evidence="1" key="1">
    <citation type="submission" date="2021-01" db="EMBL/GenBank/DDBJ databases">
        <authorList>
            <person name="Corre E."/>
            <person name="Pelletier E."/>
            <person name="Niang G."/>
            <person name="Scheremetjew M."/>
            <person name="Finn R."/>
            <person name="Kale V."/>
            <person name="Holt S."/>
            <person name="Cochrane G."/>
            <person name="Meng A."/>
            <person name="Brown T."/>
            <person name="Cohen L."/>
        </authorList>
    </citation>
    <scope>NUCLEOTIDE SEQUENCE</scope>
    <source>
        <strain evidence="1">NIES-381</strain>
    </source>
</reference>
<evidence type="ECO:0000313" key="1">
    <source>
        <dbReference type="EMBL" id="CAD9004396.1"/>
    </source>
</evidence>
<sequence length="209" mass="23077">MMHSRSLVPFWYPYDAALMARMRHNLIIQVKGVRMQPTTILDCMCHHPTMLDVAHAAPPPCHCGAHAITFATYPKVVLVACVWHRRSIISCLCREVTGMQGHALSNLTCPPARLRTVPPSMDATASRGVAQIRFKRPLAPQKPCTHAHSPHCSPTPSVDAWLHGMGQSWLVQHGCPAHILQHAPPLQIFVTASYTGPLLATRLFPEPSQ</sequence>
<name>A0A7S1I8F0_9EUGL</name>
<proteinExistence type="predicted"/>
<protein>
    <submittedName>
        <fullName evidence="1">Uncharacterized protein</fullName>
    </submittedName>
</protein>